<proteinExistence type="predicted"/>
<name>A0ACD3BCL9_9AGAR</name>
<gene>
    <name evidence="1" type="ORF">BDN72DRAFT_831904</name>
</gene>
<reference evidence="1 2" key="1">
    <citation type="journal article" date="2019" name="Nat. Ecol. Evol.">
        <title>Megaphylogeny resolves global patterns of mushroom evolution.</title>
        <authorList>
            <person name="Varga T."/>
            <person name="Krizsan K."/>
            <person name="Foldi C."/>
            <person name="Dima B."/>
            <person name="Sanchez-Garcia M."/>
            <person name="Sanchez-Ramirez S."/>
            <person name="Szollosi G.J."/>
            <person name="Szarkandi J.G."/>
            <person name="Papp V."/>
            <person name="Albert L."/>
            <person name="Andreopoulos W."/>
            <person name="Angelini C."/>
            <person name="Antonin V."/>
            <person name="Barry K.W."/>
            <person name="Bougher N.L."/>
            <person name="Buchanan P."/>
            <person name="Buyck B."/>
            <person name="Bense V."/>
            <person name="Catcheside P."/>
            <person name="Chovatia M."/>
            <person name="Cooper J."/>
            <person name="Damon W."/>
            <person name="Desjardin D."/>
            <person name="Finy P."/>
            <person name="Geml J."/>
            <person name="Haridas S."/>
            <person name="Hughes K."/>
            <person name="Justo A."/>
            <person name="Karasinski D."/>
            <person name="Kautmanova I."/>
            <person name="Kiss B."/>
            <person name="Kocsube S."/>
            <person name="Kotiranta H."/>
            <person name="LaButti K.M."/>
            <person name="Lechner B.E."/>
            <person name="Liimatainen K."/>
            <person name="Lipzen A."/>
            <person name="Lukacs Z."/>
            <person name="Mihaltcheva S."/>
            <person name="Morgado L.N."/>
            <person name="Niskanen T."/>
            <person name="Noordeloos M.E."/>
            <person name="Ohm R.A."/>
            <person name="Ortiz-Santana B."/>
            <person name="Ovrebo C."/>
            <person name="Racz N."/>
            <person name="Riley R."/>
            <person name="Savchenko A."/>
            <person name="Shiryaev A."/>
            <person name="Soop K."/>
            <person name="Spirin V."/>
            <person name="Szebenyi C."/>
            <person name="Tomsovsky M."/>
            <person name="Tulloss R.E."/>
            <person name="Uehling J."/>
            <person name="Grigoriev I.V."/>
            <person name="Vagvolgyi C."/>
            <person name="Papp T."/>
            <person name="Martin F.M."/>
            <person name="Miettinen O."/>
            <person name="Hibbett D.S."/>
            <person name="Nagy L.G."/>
        </authorList>
    </citation>
    <scope>NUCLEOTIDE SEQUENCE [LARGE SCALE GENOMIC DNA]</scope>
    <source>
        <strain evidence="1 2">NL-1719</strain>
    </source>
</reference>
<keyword evidence="2" id="KW-1185">Reference proteome</keyword>
<dbReference type="EMBL" id="ML208262">
    <property type="protein sequence ID" value="TFK75600.1"/>
    <property type="molecule type" value="Genomic_DNA"/>
</dbReference>
<dbReference type="Proteomes" id="UP000308600">
    <property type="component" value="Unassembled WGS sequence"/>
</dbReference>
<protein>
    <submittedName>
        <fullName evidence="1">Uncharacterized protein</fullName>
    </submittedName>
</protein>
<evidence type="ECO:0000313" key="2">
    <source>
        <dbReference type="Proteomes" id="UP000308600"/>
    </source>
</evidence>
<sequence length="133" mass="14199">MPSVILSPSSTSARAVLSPPEGAFQPTMRILKRPTNSNSTPSPIAPSASAETLQEKEARYQAARERIFGPELSEEKPSAAVKEKKDKKSPKPTHAPVRNPRGPTTSNGTPQKGFGERRTKPPTPPQSESASTA</sequence>
<accession>A0ACD3BCL9</accession>
<evidence type="ECO:0000313" key="1">
    <source>
        <dbReference type="EMBL" id="TFK75600.1"/>
    </source>
</evidence>
<organism evidence="1 2">
    <name type="scientific">Pluteus cervinus</name>
    <dbReference type="NCBI Taxonomy" id="181527"/>
    <lineage>
        <taxon>Eukaryota</taxon>
        <taxon>Fungi</taxon>
        <taxon>Dikarya</taxon>
        <taxon>Basidiomycota</taxon>
        <taxon>Agaricomycotina</taxon>
        <taxon>Agaricomycetes</taxon>
        <taxon>Agaricomycetidae</taxon>
        <taxon>Agaricales</taxon>
        <taxon>Pluteineae</taxon>
        <taxon>Pluteaceae</taxon>
        <taxon>Pluteus</taxon>
    </lineage>
</organism>